<evidence type="ECO:0000256" key="6">
    <source>
        <dbReference type="SAM" id="MobiDB-lite"/>
    </source>
</evidence>
<dbReference type="AlphaFoldDB" id="A0A0D2JM15"/>
<sequence>MVLIDPTTIPLIDFARLETDFEGVANEIKEIAATWGFLYIKNTGIQQEQIDRMFEIADVFFNKTSPEEKASTPWGSIENAGYDDRRARKQEKRNYEEYGQNEVTKKDDPKESFAFRKTNSYDQPLPPTLKKVNNEIQGFMRTAHEKVALKVLACLSVSLGLPADYFPKLHDFDSPSFTTLRLLHYPGLTGDDAATPVRLPAHTDHTVVTVLFQHKVMGLQVRPPNLTGEVLEGEQWLDAPIIPGAVLVNIGETMTFLSGGLMKSTLHRVARSPRAEDQGKERFSCVYFCHANEDTKLAMVEGIQGGVKKTPPISCVTGKRVETVKDWIQHRHSRGTALALEREEAAAKQLQAEGGLAITAAA</sequence>
<gene>
    <name evidence="8" type="ORF">Z520_10067</name>
</gene>
<dbReference type="VEuPathDB" id="FungiDB:Z520_10067"/>
<dbReference type="InterPro" id="IPR005123">
    <property type="entry name" value="Oxoglu/Fe-dep_dioxygenase_dom"/>
</dbReference>
<evidence type="ECO:0000313" key="8">
    <source>
        <dbReference type="EMBL" id="KIX94357.1"/>
    </source>
</evidence>
<dbReference type="GO" id="GO:0016491">
    <property type="term" value="F:oxidoreductase activity"/>
    <property type="evidence" value="ECO:0007669"/>
    <property type="project" value="UniProtKB-KW"/>
</dbReference>
<evidence type="ECO:0000256" key="1">
    <source>
        <dbReference type="ARBA" id="ARBA00008056"/>
    </source>
</evidence>
<name>A0A0D2JM15_9EURO</name>
<feature type="region of interest" description="Disordered" evidence="6">
    <location>
        <begin position="66"/>
        <end position="85"/>
    </location>
</feature>
<dbReference type="Pfam" id="PF14226">
    <property type="entry name" value="DIOX_N"/>
    <property type="match status" value="1"/>
</dbReference>
<dbReference type="GO" id="GO:0046872">
    <property type="term" value="F:metal ion binding"/>
    <property type="evidence" value="ECO:0007669"/>
    <property type="project" value="UniProtKB-KW"/>
</dbReference>
<dbReference type="GeneID" id="27715813"/>
<evidence type="ECO:0000259" key="7">
    <source>
        <dbReference type="PROSITE" id="PS51471"/>
    </source>
</evidence>
<dbReference type="EMBL" id="KN848088">
    <property type="protein sequence ID" value="KIX94357.1"/>
    <property type="molecule type" value="Genomic_DNA"/>
</dbReference>
<dbReference type="Proteomes" id="UP000053411">
    <property type="component" value="Unassembled WGS sequence"/>
</dbReference>
<evidence type="ECO:0000256" key="3">
    <source>
        <dbReference type="ARBA" id="ARBA00023002"/>
    </source>
</evidence>
<dbReference type="RefSeq" id="XP_016628480.1">
    <property type="nucleotide sequence ID" value="XM_016780561.1"/>
</dbReference>
<evidence type="ECO:0000256" key="2">
    <source>
        <dbReference type="ARBA" id="ARBA00022723"/>
    </source>
</evidence>
<keyword evidence="3 5" id="KW-0560">Oxidoreductase</keyword>
<evidence type="ECO:0000256" key="5">
    <source>
        <dbReference type="RuleBase" id="RU003682"/>
    </source>
</evidence>
<keyword evidence="9" id="KW-1185">Reference proteome</keyword>
<proteinExistence type="inferred from homology"/>
<dbReference type="STRING" id="1442371.A0A0D2JM15"/>
<keyword evidence="4 5" id="KW-0408">Iron</keyword>
<dbReference type="PANTHER" id="PTHR10209">
    <property type="entry name" value="OXIDOREDUCTASE, 2OG-FE II OXYGENASE FAMILY PROTEIN"/>
    <property type="match status" value="1"/>
</dbReference>
<dbReference type="Gene3D" id="2.60.120.330">
    <property type="entry name" value="B-lactam Antibiotic, Isopenicillin N Synthase, Chain"/>
    <property type="match status" value="1"/>
</dbReference>
<dbReference type="InterPro" id="IPR044861">
    <property type="entry name" value="IPNS-like_FE2OG_OXY"/>
</dbReference>
<feature type="domain" description="Fe2OG dioxygenase" evidence="7">
    <location>
        <begin position="176"/>
        <end position="291"/>
    </location>
</feature>
<accession>A0A0D2JM15</accession>
<dbReference type="PANTHER" id="PTHR10209:SF881">
    <property type="entry name" value="FI07970P-RELATED"/>
    <property type="match status" value="1"/>
</dbReference>
<dbReference type="InterPro" id="IPR027443">
    <property type="entry name" value="IPNS-like_sf"/>
</dbReference>
<comment type="similarity">
    <text evidence="1 5">Belongs to the iron/ascorbate-dependent oxidoreductase family.</text>
</comment>
<keyword evidence="2 5" id="KW-0479">Metal-binding</keyword>
<reference evidence="8 9" key="1">
    <citation type="submission" date="2015-01" db="EMBL/GenBank/DDBJ databases">
        <title>The Genome Sequence of Fonsecaea multimorphosa CBS 102226.</title>
        <authorList>
            <consortium name="The Broad Institute Genomics Platform"/>
            <person name="Cuomo C."/>
            <person name="de Hoog S."/>
            <person name="Gorbushina A."/>
            <person name="Stielow B."/>
            <person name="Teixiera M."/>
            <person name="Abouelleil A."/>
            <person name="Chapman S.B."/>
            <person name="Priest M."/>
            <person name="Young S.K."/>
            <person name="Wortman J."/>
            <person name="Nusbaum C."/>
            <person name="Birren B."/>
        </authorList>
    </citation>
    <scope>NUCLEOTIDE SEQUENCE [LARGE SCALE GENOMIC DNA]</scope>
    <source>
        <strain evidence="8 9">CBS 102226</strain>
    </source>
</reference>
<organism evidence="8 9">
    <name type="scientific">Fonsecaea multimorphosa CBS 102226</name>
    <dbReference type="NCBI Taxonomy" id="1442371"/>
    <lineage>
        <taxon>Eukaryota</taxon>
        <taxon>Fungi</taxon>
        <taxon>Dikarya</taxon>
        <taxon>Ascomycota</taxon>
        <taxon>Pezizomycotina</taxon>
        <taxon>Eurotiomycetes</taxon>
        <taxon>Chaetothyriomycetidae</taxon>
        <taxon>Chaetothyriales</taxon>
        <taxon>Herpotrichiellaceae</taxon>
        <taxon>Fonsecaea</taxon>
    </lineage>
</organism>
<dbReference type="GO" id="GO:0044283">
    <property type="term" value="P:small molecule biosynthetic process"/>
    <property type="evidence" value="ECO:0007669"/>
    <property type="project" value="UniProtKB-ARBA"/>
</dbReference>
<protein>
    <recommendedName>
        <fullName evidence="7">Fe2OG dioxygenase domain-containing protein</fullName>
    </recommendedName>
</protein>
<dbReference type="SUPFAM" id="SSF51197">
    <property type="entry name" value="Clavaminate synthase-like"/>
    <property type="match status" value="1"/>
</dbReference>
<evidence type="ECO:0000313" key="9">
    <source>
        <dbReference type="Proteomes" id="UP000053411"/>
    </source>
</evidence>
<dbReference type="InterPro" id="IPR026992">
    <property type="entry name" value="DIOX_N"/>
</dbReference>
<dbReference type="PROSITE" id="PS51471">
    <property type="entry name" value="FE2OG_OXY"/>
    <property type="match status" value="1"/>
</dbReference>
<evidence type="ECO:0000256" key="4">
    <source>
        <dbReference type="ARBA" id="ARBA00023004"/>
    </source>
</evidence>
<dbReference type="Pfam" id="PF03171">
    <property type="entry name" value="2OG-FeII_Oxy"/>
    <property type="match status" value="1"/>
</dbReference>
<dbReference type="OrthoDB" id="406156at2759"/>